<evidence type="ECO:0000313" key="1">
    <source>
        <dbReference type="EMBL" id="AMQ45820.1"/>
    </source>
</evidence>
<dbReference type="EMBL" id="KU513859">
    <property type="protein sequence ID" value="AMQ45820.1"/>
    <property type="molecule type" value="Genomic_DNA"/>
</dbReference>
<proteinExistence type="predicted"/>
<protein>
    <submittedName>
        <fullName evidence="1">Uncharacterized protein</fullName>
    </submittedName>
</protein>
<reference evidence="1" key="1">
    <citation type="submission" date="2016-01" db="EMBL/GenBank/DDBJ databases">
        <title>Whole Genome Sequence of Listeria monocytogenes Serovar 1/2a Strain IZSAM_Lm_15_17439_A144 responsible of a human outbreak in 2008.</title>
        <authorList>
            <person name="Orsini M."/>
            <person name="Ordinelli A."/>
            <person name="Cornacchia A."/>
            <person name="Acciari V."/>
            <person name="Centorame P."/>
            <person name="Torresi M."/>
            <person name="Pompei A."/>
            <person name="Camma C."/>
            <person name="Gattuso A."/>
            <person name="Gianfranceschi M."/>
            <person name="Pomilio F."/>
        </authorList>
    </citation>
    <scope>NUCLEOTIDE SEQUENCE</scope>
    <source>
        <strain evidence="1">IZSAM_Lm_15_17439_A144</strain>
        <plasmid evidence="1">pLmA144</plasmid>
    </source>
</reference>
<accession>A0A142ECD2</accession>
<dbReference type="AlphaFoldDB" id="A0A142ECD2"/>
<organism evidence="1">
    <name type="scientific">Listeria monocytogenes</name>
    <dbReference type="NCBI Taxonomy" id="1639"/>
    <lineage>
        <taxon>Bacteria</taxon>
        <taxon>Bacillati</taxon>
        <taxon>Bacillota</taxon>
        <taxon>Bacilli</taxon>
        <taxon>Bacillales</taxon>
        <taxon>Listeriaceae</taxon>
        <taxon>Listeria</taxon>
    </lineage>
</organism>
<keyword evidence="1" id="KW-0614">Plasmid</keyword>
<sequence length="40" mass="4560">MMSVNFFNGNLSYTKFSKEKGGIKESYFKQTKIIGGINHD</sequence>
<geneLocation type="plasmid" evidence="1">
    <name>pLmA144</name>
</geneLocation>
<gene>
    <name evidence="1" type="ORF">pA144_0075</name>
</gene>
<name>A0A142ECD2_LISMN</name>